<dbReference type="PANTHER" id="PTHR43096:SF52">
    <property type="entry name" value="DNAJ HOMOLOG 1, MITOCHONDRIAL-RELATED"/>
    <property type="match status" value="1"/>
</dbReference>
<dbReference type="RefSeq" id="WP_095616173.1">
    <property type="nucleotide sequence ID" value="NZ_NSKD01000001.1"/>
</dbReference>
<evidence type="ECO:0000256" key="1">
    <source>
        <dbReference type="ARBA" id="ARBA00022490"/>
    </source>
</evidence>
<evidence type="ECO:0000259" key="4">
    <source>
        <dbReference type="PROSITE" id="PS50076"/>
    </source>
</evidence>
<dbReference type="AlphaFoldDB" id="A0A2A2F9F4"/>
<dbReference type="CDD" id="cd10747">
    <property type="entry name" value="DnaJ_C"/>
    <property type="match status" value="1"/>
</dbReference>
<dbReference type="PROSITE" id="PS50076">
    <property type="entry name" value="DNAJ_2"/>
    <property type="match status" value="1"/>
</dbReference>
<dbReference type="Gene3D" id="2.60.260.20">
    <property type="entry name" value="Urease metallochaperone UreE, N-terminal domain"/>
    <property type="match status" value="2"/>
</dbReference>
<dbReference type="PRINTS" id="PR00625">
    <property type="entry name" value="JDOMAIN"/>
</dbReference>
<evidence type="ECO:0000256" key="3">
    <source>
        <dbReference type="ARBA" id="ARBA00023186"/>
    </source>
</evidence>
<reference evidence="5 6" key="1">
    <citation type="submission" date="2017-08" db="EMBL/GenBank/DDBJ databases">
        <title>Halovibrio sewagensis sp. nov., isolated from wastewater of high salinity.</title>
        <authorList>
            <person name="Dong X."/>
            <person name="Zhang G."/>
        </authorList>
    </citation>
    <scope>NUCLEOTIDE SEQUENCE [LARGE SCALE GENOMIC DNA]</scope>
    <source>
        <strain evidence="5 6">YL5-2</strain>
    </source>
</reference>
<dbReference type="SUPFAM" id="SSF49493">
    <property type="entry name" value="HSP40/DnaJ peptide-binding domain"/>
    <property type="match status" value="2"/>
</dbReference>
<dbReference type="InterPro" id="IPR018253">
    <property type="entry name" value="DnaJ_domain_CS"/>
</dbReference>
<dbReference type="PANTHER" id="PTHR43096">
    <property type="entry name" value="DNAJ HOMOLOG 1, MITOCHONDRIAL-RELATED"/>
    <property type="match status" value="1"/>
</dbReference>
<evidence type="ECO:0000256" key="2">
    <source>
        <dbReference type="ARBA" id="ARBA00023125"/>
    </source>
</evidence>
<dbReference type="InterPro" id="IPR036869">
    <property type="entry name" value="J_dom_sf"/>
</dbReference>
<dbReference type="InterPro" id="IPR008971">
    <property type="entry name" value="HSP40/DnaJ_pept-bd"/>
</dbReference>
<dbReference type="FunFam" id="2.60.260.20:FF:000013">
    <property type="entry name" value="DnaJ subfamily B member 11"/>
    <property type="match status" value="1"/>
</dbReference>
<sequence length="316" mass="35039">MEFKDYYKILGVDEDASKSEIKSAYRKLARKYHPDVSKEADAEDHFKDVSEAYEVLKDDEKRAEYDQLRKYGQTADGGFDPPPDWESGASFSRGGFTGADSMDFSDFFESIFGGAGGGFRQQRGQGFAMRGEDLHHQLSLFLEEAYNGCEKSLRMQQPEPGPDGRVQRRERTLKVKVPAGVRDGQTIRLRGQGGPGMGSGPDGDLYLDIQIAPHPHFRLEGGDLYVTVPVTPWEAALGGRITVPTMGGKATLTIPEGAREGKKLRLRGKGMPGKTPGDQYVVLQIAMPPKQTERSRELFRELGEEVPFNPRDHLGV</sequence>
<feature type="domain" description="J" evidence="4">
    <location>
        <begin position="5"/>
        <end position="69"/>
    </location>
</feature>
<evidence type="ECO:0000313" key="5">
    <source>
        <dbReference type="EMBL" id="PAU82076.1"/>
    </source>
</evidence>
<dbReference type="InterPro" id="IPR002939">
    <property type="entry name" value="DnaJ_C"/>
</dbReference>
<gene>
    <name evidence="5" type="ORF">CK501_02695</name>
</gene>
<proteinExistence type="predicted"/>
<protein>
    <submittedName>
        <fullName evidence="5">Cytochrome C biogenesis protein</fullName>
    </submittedName>
</protein>
<keyword evidence="6" id="KW-1185">Reference proteome</keyword>
<accession>A0A2A2F9F4</accession>
<dbReference type="Pfam" id="PF00226">
    <property type="entry name" value="DnaJ"/>
    <property type="match status" value="1"/>
</dbReference>
<dbReference type="CDD" id="cd06257">
    <property type="entry name" value="DnaJ"/>
    <property type="match status" value="1"/>
</dbReference>
<keyword evidence="2" id="KW-0238">DNA-binding</keyword>
<dbReference type="GO" id="GO:0042026">
    <property type="term" value="P:protein refolding"/>
    <property type="evidence" value="ECO:0007669"/>
    <property type="project" value="TreeGrafter"/>
</dbReference>
<dbReference type="GO" id="GO:0051082">
    <property type="term" value="F:unfolded protein binding"/>
    <property type="evidence" value="ECO:0007669"/>
    <property type="project" value="InterPro"/>
</dbReference>
<dbReference type="SMART" id="SM00271">
    <property type="entry name" value="DnaJ"/>
    <property type="match status" value="1"/>
</dbReference>
<name>A0A2A2F9F4_9GAMM</name>
<dbReference type="Gene3D" id="1.10.287.110">
    <property type="entry name" value="DnaJ domain"/>
    <property type="match status" value="1"/>
</dbReference>
<keyword evidence="3" id="KW-0143">Chaperone</keyword>
<dbReference type="GO" id="GO:0003677">
    <property type="term" value="F:DNA binding"/>
    <property type="evidence" value="ECO:0007669"/>
    <property type="project" value="UniProtKB-KW"/>
</dbReference>
<keyword evidence="1" id="KW-0963">Cytoplasm</keyword>
<dbReference type="FunFam" id="2.60.260.20:FF:000008">
    <property type="entry name" value="Curved DNA-binding protein"/>
    <property type="match status" value="1"/>
</dbReference>
<comment type="caution">
    <text evidence="5">The sequence shown here is derived from an EMBL/GenBank/DDBJ whole genome shotgun (WGS) entry which is preliminary data.</text>
</comment>
<dbReference type="GO" id="GO:0005737">
    <property type="term" value="C:cytoplasm"/>
    <property type="evidence" value="ECO:0007669"/>
    <property type="project" value="TreeGrafter"/>
</dbReference>
<dbReference type="OrthoDB" id="9779889at2"/>
<evidence type="ECO:0000313" key="6">
    <source>
        <dbReference type="Proteomes" id="UP000218896"/>
    </source>
</evidence>
<dbReference type="SUPFAM" id="SSF46565">
    <property type="entry name" value="Chaperone J-domain"/>
    <property type="match status" value="1"/>
</dbReference>
<dbReference type="PROSITE" id="PS00636">
    <property type="entry name" value="DNAJ_1"/>
    <property type="match status" value="1"/>
</dbReference>
<dbReference type="InterPro" id="IPR001623">
    <property type="entry name" value="DnaJ_domain"/>
</dbReference>
<dbReference type="Pfam" id="PF01556">
    <property type="entry name" value="DnaJ_C"/>
    <property type="match status" value="1"/>
</dbReference>
<dbReference type="EMBL" id="NSKD01000001">
    <property type="protein sequence ID" value="PAU82076.1"/>
    <property type="molecule type" value="Genomic_DNA"/>
</dbReference>
<dbReference type="Proteomes" id="UP000218896">
    <property type="component" value="Unassembled WGS sequence"/>
</dbReference>
<organism evidence="5 6">
    <name type="scientific">Halovibrio salipaludis</name>
    <dbReference type="NCBI Taxonomy" id="2032626"/>
    <lineage>
        <taxon>Bacteria</taxon>
        <taxon>Pseudomonadati</taxon>
        <taxon>Pseudomonadota</taxon>
        <taxon>Gammaproteobacteria</taxon>
        <taxon>Oceanospirillales</taxon>
        <taxon>Halomonadaceae</taxon>
        <taxon>Halovibrio</taxon>
    </lineage>
</organism>